<dbReference type="Pfam" id="PF13676">
    <property type="entry name" value="TIR_2"/>
    <property type="match status" value="1"/>
</dbReference>
<sequence length="306" mass="34809">MVNQSLKKYHLKLEAVGEGSFYKYDLDIEQLQKYIDGYHYADDILINGKTIKSALVESITLMESDKSITEYEQRAQSEIERENNELSNSGIFGLGYYGDPKSYVFNNYFTNVTDDFIVHPHGGLKRNSTVNKVKADNKGAVNFKNSNLKKIFISHATADKEIVELFIDLLEDIGLKSNQIFCSSFEGYGIPLGEDFLDRIKQELSSDVIVLFIITNNFYQSKVCLCEMGAAWALSKGHIPIVVPPLSYSDIKGVIPMTQGLLINDLPKLNSLKDKLEQDFKIEEKVGANIWERKRKKFIESLDKYI</sequence>
<dbReference type="PROSITE" id="PS50104">
    <property type="entry name" value="TIR"/>
    <property type="match status" value="1"/>
</dbReference>
<dbReference type="SUPFAM" id="SSF52200">
    <property type="entry name" value="Toll/Interleukin receptor TIR domain"/>
    <property type="match status" value="1"/>
</dbReference>
<dbReference type="InterPro" id="IPR035897">
    <property type="entry name" value="Toll_tir_struct_dom_sf"/>
</dbReference>
<dbReference type="Proteomes" id="UP000670925">
    <property type="component" value="Unassembled WGS sequence"/>
</dbReference>
<organism evidence="2 3">
    <name type="scientific">Acinetobacter haemolyticus</name>
    <dbReference type="NCBI Taxonomy" id="29430"/>
    <lineage>
        <taxon>Bacteria</taxon>
        <taxon>Pseudomonadati</taxon>
        <taxon>Pseudomonadota</taxon>
        <taxon>Gammaproteobacteria</taxon>
        <taxon>Moraxellales</taxon>
        <taxon>Moraxellaceae</taxon>
        <taxon>Acinetobacter</taxon>
    </lineage>
</organism>
<feature type="domain" description="TIR" evidence="1">
    <location>
        <begin position="147"/>
        <end position="280"/>
    </location>
</feature>
<dbReference type="EMBL" id="JAGFOT010000006">
    <property type="protein sequence ID" value="MBO3657849.1"/>
    <property type="molecule type" value="Genomic_DNA"/>
</dbReference>
<proteinExistence type="predicted"/>
<gene>
    <name evidence="2" type="ORF">J5N55_07080</name>
</gene>
<dbReference type="GO" id="GO:0007165">
    <property type="term" value="P:signal transduction"/>
    <property type="evidence" value="ECO:0007669"/>
    <property type="project" value="InterPro"/>
</dbReference>
<dbReference type="AlphaFoldDB" id="A0AAW4J681"/>
<accession>A0AAW4J681</accession>
<name>A0AAW4J681_ACIHA</name>
<dbReference type="Gene3D" id="3.40.50.10140">
    <property type="entry name" value="Toll/interleukin-1 receptor homology (TIR) domain"/>
    <property type="match status" value="1"/>
</dbReference>
<evidence type="ECO:0000313" key="3">
    <source>
        <dbReference type="Proteomes" id="UP000670925"/>
    </source>
</evidence>
<dbReference type="InterPro" id="IPR000157">
    <property type="entry name" value="TIR_dom"/>
</dbReference>
<evidence type="ECO:0000259" key="1">
    <source>
        <dbReference type="PROSITE" id="PS50104"/>
    </source>
</evidence>
<reference evidence="2" key="1">
    <citation type="submission" date="2021-03" db="EMBL/GenBank/DDBJ databases">
        <title>Acinetobacter spp. whole-genome sequenced from Terengganu.</title>
        <authorList>
            <person name="Mohd Rani F."/>
        </authorList>
    </citation>
    <scope>NUCLEOTIDE SEQUENCE</scope>
    <source>
        <strain evidence="2">AC1502</strain>
    </source>
</reference>
<dbReference type="RefSeq" id="WP_208464116.1">
    <property type="nucleotide sequence ID" value="NZ_JAGFOT010000006.1"/>
</dbReference>
<protein>
    <submittedName>
        <fullName evidence="2">Toll/interleukin-1 receptor domain-containing protein</fullName>
    </submittedName>
</protein>
<evidence type="ECO:0000313" key="2">
    <source>
        <dbReference type="EMBL" id="MBO3657849.1"/>
    </source>
</evidence>
<keyword evidence="2" id="KW-0675">Receptor</keyword>
<comment type="caution">
    <text evidence="2">The sequence shown here is derived from an EMBL/GenBank/DDBJ whole genome shotgun (WGS) entry which is preliminary data.</text>
</comment>